<feature type="region of interest" description="Disordered" evidence="1">
    <location>
        <begin position="127"/>
        <end position="191"/>
    </location>
</feature>
<dbReference type="AlphaFoldDB" id="A0A0J8S543"/>
<organism evidence="2 3">
    <name type="scientific">Coccidioides immitis H538.4</name>
    <dbReference type="NCBI Taxonomy" id="396776"/>
    <lineage>
        <taxon>Eukaryota</taxon>
        <taxon>Fungi</taxon>
        <taxon>Dikarya</taxon>
        <taxon>Ascomycota</taxon>
        <taxon>Pezizomycotina</taxon>
        <taxon>Eurotiomycetes</taxon>
        <taxon>Eurotiomycetidae</taxon>
        <taxon>Onygenales</taxon>
        <taxon>Onygenaceae</taxon>
        <taxon>Coccidioides</taxon>
    </lineage>
</organism>
<evidence type="ECO:0000313" key="2">
    <source>
        <dbReference type="EMBL" id="KMU91484.1"/>
    </source>
</evidence>
<evidence type="ECO:0000313" key="3">
    <source>
        <dbReference type="Proteomes" id="UP000054563"/>
    </source>
</evidence>
<feature type="compositionally biased region" description="Polar residues" evidence="1">
    <location>
        <begin position="38"/>
        <end position="48"/>
    </location>
</feature>
<dbReference type="VEuPathDB" id="FungiDB:CIHG_09236"/>
<reference evidence="3" key="1">
    <citation type="journal article" date="2010" name="Genome Res.">
        <title>Population genomic sequencing of Coccidioides fungi reveals recent hybridization and transposon control.</title>
        <authorList>
            <person name="Neafsey D.E."/>
            <person name="Barker B.M."/>
            <person name="Sharpton T.J."/>
            <person name="Stajich J.E."/>
            <person name="Park D.J."/>
            <person name="Whiston E."/>
            <person name="Hung C.-Y."/>
            <person name="McMahan C."/>
            <person name="White J."/>
            <person name="Sykes S."/>
            <person name="Heiman D."/>
            <person name="Young S."/>
            <person name="Zeng Q."/>
            <person name="Abouelleil A."/>
            <person name="Aftuck L."/>
            <person name="Bessette D."/>
            <person name="Brown A."/>
            <person name="FitzGerald M."/>
            <person name="Lui A."/>
            <person name="Macdonald J.P."/>
            <person name="Priest M."/>
            <person name="Orbach M.J."/>
            <person name="Galgiani J.N."/>
            <person name="Kirkland T.N."/>
            <person name="Cole G.T."/>
            <person name="Birren B.W."/>
            <person name="Henn M.R."/>
            <person name="Taylor J.W."/>
            <person name="Rounsley S.D."/>
        </authorList>
    </citation>
    <scope>NUCLEOTIDE SEQUENCE [LARGE SCALE GENOMIC DNA]</scope>
    <source>
        <strain evidence="3">H538.4</strain>
    </source>
</reference>
<proteinExistence type="predicted"/>
<protein>
    <submittedName>
        <fullName evidence="2">Uncharacterized protein</fullName>
    </submittedName>
</protein>
<dbReference type="Proteomes" id="UP000054563">
    <property type="component" value="Unassembled WGS sequence"/>
</dbReference>
<feature type="region of interest" description="Disordered" evidence="1">
    <location>
        <begin position="1"/>
        <end position="58"/>
    </location>
</feature>
<accession>A0A0J8S543</accession>
<gene>
    <name evidence="2" type="ORF">CIHG_09236</name>
</gene>
<feature type="compositionally biased region" description="Basic and acidic residues" evidence="1">
    <location>
        <begin position="178"/>
        <end position="191"/>
    </location>
</feature>
<sequence length="214" mass="23207">MARVSRLGPEWTRMLSKARVGPTRPANDQRQDGDFCDLTSQPGSSQRKSLVEPGPPCIGTPKPLCQSVGWRVLILASRRICLNDPRARRSYTLCVERTGKPEELLGSSGSNHHALPKMKLKSESCDAMGLPASTPQKTNNQPKESEKPSSSATGRQVKQRPGWLNADGGPCRVTTAFPREKDPRETLDTHPHHAVCPVSCLQAVLASGPRPAGC</sequence>
<evidence type="ECO:0000256" key="1">
    <source>
        <dbReference type="SAM" id="MobiDB-lite"/>
    </source>
</evidence>
<feature type="compositionally biased region" description="Polar residues" evidence="1">
    <location>
        <begin position="133"/>
        <end position="156"/>
    </location>
</feature>
<dbReference type="EMBL" id="DS017037">
    <property type="protein sequence ID" value="KMU91484.1"/>
    <property type="molecule type" value="Genomic_DNA"/>
</dbReference>
<name>A0A0J8S543_COCIT</name>